<comment type="similarity">
    <text evidence="1">Belongs to the STK19 family.</text>
</comment>
<dbReference type="OrthoDB" id="3980126at2759"/>
<accession>A0A9P4P102</accession>
<keyword evidence="4" id="KW-1185">Reference proteome</keyword>
<comment type="caution">
    <text evidence="3">The sequence shown here is derived from an EMBL/GenBank/DDBJ whole genome shotgun (WGS) entry which is preliminary data.</text>
</comment>
<evidence type="ECO:0000256" key="2">
    <source>
        <dbReference type="SAM" id="MobiDB-lite"/>
    </source>
</evidence>
<proteinExistence type="inferred from homology"/>
<feature type="compositionally biased region" description="Low complexity" evidence="2">
    <location>
        <begin position="247"/>
        <end position="273"/>
    </location>
</feature>
<organism evidence="3 4">
    <name type="scientific">Tothia fuscella</name>
    <dbReference type="NCBI Taxonomy" id="1048955"/>
    <lineage>
        <taxon>Eukaryota</taxon>
        <taxon>Fungi</taxon>
        <taxon>Dikarya</taxon>
        <taxon>Ascomycota</taxon>
        <taxon>Pezizomycotina</taxon>
        <taxon>Dothideomycetes</taxon>
        <taxon>Pleosporomycetidae</taxon>
        <taxon>Venturiales</taxon>
        <taxon>Cylindrosympodiaceae</taxon>
        <taxon>Tothia</taxon>
    </lineage>
</organism>
<dbReference type="EMBL" id="MU007014">
    <property type="protein sequence ID" value="KAF2434938.1"/>
    <property type="molecule type" value="Genomic_DNA"/>
</dbReference>
<evidence type="ECO:0000313" key="4">
    <source>
        <dbReference type="Proteomes" id="UP000800235"/>
    </source>
</evidence>
<dbReference type="PANTHER" id="PTHR15243:SF0">
    <property type="entry name" value="SERINE_THREONINE-PROTEIN KINASE 19"/>
    <property type="match status" value="1"/>
</dbReference>
<dbReference type="GO" id="GO:0046579">
    <property type="term" value="P:positive regulation of Ras protein signal transduction"/>
    <property type="evidence" value="ECO:0007669"/>
    <property type="project" value="TreeGrafter"/>
</dbReference>
<feature type="region of interest" description="Disordered" evidence="2">
    <location>
        <begin position="247"/>
        <end position="280"/>
    </location>
</feature>
<protein>
    <recommendedName>
        <fullName evidence="5">Serine-threonine protein kinase 19-domain-containing protein</fullName>
    </recommendedName>
</protein>
<evidence type="ECO:0000256" key="1">
    <source>
        <dbReference type="ARBA" id="ARBA00093458"/>
    </source>
</evidence>
<dbReference type="PANTHER" id="PTHR15243">
    <property type="entry name" value="SERINE/THREONINE-PROTEIN KINASE 19"/>
    <property type="match status" value="1"/>
</dbReference>
<evidence type="ECO:0000313" key="3">
    <source>
        <dbReference type="EMBL" id="KAF2434938.1"/>
    </source>
</evidence>
<dbReference type="Proteomes" id="UP000800235">
    <property type="component" value="Unassembled WGS sequence"/>
</dbReference>
<sequence>MPLRLTAASSSSRVRKPGQRTSASPFANAKRRKPLSRTTSTQSAKTEEDEPNEIGIRLEDDGIIASLAFDLNFSDVAQLLVYISNHQWTPIPHSGAGMNSTRIAEVLNYRRRLPPIVSVAHVHAMSSSPTTTEREIATLIDAGVVRRVSLPARGEKGPAVGEGLVLVDEWVEIVQGDGTLSHDVKDKYIHFLRNPSSQPPAFSPTEITTLSSAGLVTRSAAAFSNADIFLRPGATTLGSLNNVSIAGSSHASGSRRSIISSSSSFSSSKTSTKPPTYTPSLPNTGPYLKILMESRAHLVSLLSKMGGRYREATRDMLKERWDGGVAGGGESEKAQRARGEWRGVLPGRTKKWKSYYGLEFAWVLEESVGAGMVECFSTGSVGLGVRVI</sequence>
<dbReference type="InterPro" id="IPR018865">
    <property type="entry name" value="STK19-like"/>
</dbReference>
<dbReference type="AlphaFoldDB" id="A0A9P4P102"/>
<evidence type="ECO:0008006" key="5">
    <source>
        <dbReference type="Google" id="ProtNLM"/>
    </source>
</evidence>
<gene>
    <name evidence="3" type="ORF">EJ08DRAFT_580981</name>
</gene>
<name>A0A9P4P102_9PEZI</name>
<dbReference type="Pfam" id="PF10494">
    <property type="entry name" value="Stk19"/>
    <property type="match status" value="1"/>
</dbReference>
<feature type="region of interest" description="Disordered" evidence="2">
    <location>
        <begin position="1"/>
        <end position="53"/>
    </location>
</feature>
<reference evidence="3" key="1">
    <citation type="journal article" date="2020" name="Stud. Mycol.">
        <title>101 Dothideomycetes genomes: a test case for predicting lifestyles and emergence of pathogens.</title>
        <authorList>
            <person name="Haridas S."/>
            <person name="Albert R."/>
            <person name="Binder M."/>
            <person name="Bloem J."/>
            <person name="Labutti K."/>
            <person name="Salamov A."/>
            <person name="Andreopoulos B."/>
            <person name="Baker S."/>
            <person name="Barry K."/>
            <person name="Bills G."/>
            <person name="Bluhm B."/>
            <person name="Cannon C."/>
            <person name="Castanera R."/>
            <person name="Culley D."/>
            <person name="Daum C."/>
            <person name="Ezra D."/>
            <person name="Gonzalez J."/>
            <person name="Henrissat B."/>
            <person name="Kuo A."/>
            <person name="Liang C."/>
            <person name="Lipzen A."/>
            <person name="Lutzoni F."/>
            <person name="Magnuson J."/>
            <person name="Mondo S."/>
            <person name="Nolan M."/>
            <person name="Ohm R."/>
            <person name="Pangilinan J."/>
            <person name="Park H.-J."/>
            <person name="Ramirez L."/>
            <person name="Alfaro M."/>
            <person name="Sun H."/>
            <person name="Tritt A."/>
            <person name="Yoshinaga Y."/>
            <person name="Zwiers L.-H."/>
            <person name="Turgeon B."/>
            <person name="Goodwin S."/>
            <person name="Spatafora J."/>
            <person name="Crous P."/>
            <person name="Grigoriev I."/>
        </authorList>
    </citation>
    <scope>NUCLEOTIDE SEQUENCE</scope>
    <source>
        <strain evidence="3">CBS 130266</strain>
    </source>
</reference>